<organism evidence="3 4">
    <name type="scientific">Mucilaginibacter lappiensis</name>
    <dbReference type="NCBI Taxonomy" id="354630"/>
    <lineage>
        <taxon>Bacteria</taxon>
        <taxon>Pseudomonadati</taxon>
        <taxon>Bacteroidota</taxon>
        <taxon>Sphingobacteriia</taxon>
        <taxon>Sphingobacteriales</taxon>
        <taxon>Sphingobacteriaceae</taxon>
        <taxon>Mucilaginibacter</taxon>
    </lineage>
</organism>
<evidence type="ECO:0000313" key="4">
    <source>
        <dbReference type="Proteomes" id="UP000548326"/>
    </source>
</evidence>
<sequence>MMQVFKGKATITQLQWLVWISVYIILFLSFTSMDGFKEGVFYTNLYIVYYVIIIYGNIRFLYPSFYETRRYILYGLLALLLLLFTGVGRGYVSTIVYNTYFAKPGQAEPITLLNLLKFVLGGGLIFALSFIFRIAIAYFKLKQQTEEIMVQKSQAELNLLKSQVQPHFLFNTLNNIYYEAYREAPRTAALIERLSDIMRYFLDESPMDEVSINTEVKFLENYLELEKIRIRHEVKLTFTKQFNSDLRIPPMLLMTFVENIFKHGIDKSSLDNCVKISLVQEDNYLMFETVNRIYDRPKQNGSSGFGITNLRKRLTLLYQNNFELDTHKNEQSFTAFLKIPLA</sequence>
<dbReference type="RefSeq" id="WP_183588821.1">
    <property type="nucleotide sequence ID" value="NZ_JACHCA010000011.1"/>
</dbReference>
<dbReference type="GO" id="GO:0016020">
    <property type="term" value="C:membrane"/>
    <property type="evidence" value="ECO:0007669"/>
    <property type="project" value="InterPro"/>
</dbReference>
<dbReference type="Gene3D" id="3.30.565.10">
    <property type="entry name" value="Histidine kinase-like ATPase, C-terminal domain"/>
    <property type="match status" value="1"/>
</dbReference>
<feature type="transmembrane region" description="Helical" evidence="1">
    <location>
        <begin position="39"/>
        <end position="62"/>
    </location>
</feature>
<keyword evidence="1" id="KW-0812">Transmembrane</keyword>
<proteinExistence type="predicted"/>
<feature type="transmembrane region" description="Helical" evidence="1">
    <location>
        <begin position="16"/>
        <end position="33"/>
    </location>
</feature>
<dbReference type="EMBL" id="JACHCA010000011">
    <property type="protein sequence ID" value="MBB6129864.1"/>
    <property type="molecule type" value="Genomic_DNA"/>
</dbReference>
<dbReference type="GO" id="GO:0000155">
    <property type="term" value="F:phosphorelay sensor kinase activity"/>
    <property type="evidence" value="ECO:0007669"/>
    <property type="project" value="InterPro"/>
</dbReference>
<evidence type="ECO:0000259" key="2">
    <source>
        <dbReference type="Pfam" id="PF06580"/>
    </source>
</evidence>
<dbReference type="PANTHER" id="PTHR34220:SF7">
    <property type="entry name" value="SENSOR HISTIDINE KINASE YPDA"/>
    <property type="match status" value="1"/>
</dbReference>
<accession>A0A841JH66</accession>
<feature type="transmembrane region" description="Helical" evidence="1">
    <location>
        <begin position="71"/>
        <end position="92"/>
    </location>
</feature>
<evidence type="ECO:0000313" key="3">
    <source>
        <dbReference type="EMBL" id="MBB6129864.1"/>
    </source>
</evidence>
<feature type="domain" description="Signal transduction histidine kinase internal region" evidence="2">
    <location>
        <begin position="155"/>
        <end position="232"/>
    </location>
</feature>
<comment type="caution">
    <text evidence="3">The sequence shown here is derived from an EMBL/GenBank/DDBJ whole genome shotgun (WGS) entry which is preliminary data.</text>
</comment>
<gene>
    <name evidence="3" type="ORF">HDF22_003996</name>
</gene>
<dbReference type="InterPro" id="IPR036890">
    <property type="entry name" value="HATPase_C_sf"/>
</dbReference>
<name>A0A841JH66_9SPHI</name>
<dbReference type="PANTHER" id="PTHR34220">
    <property type="entry name" value="SENSOR HISTIDINE KINASE YPDA"/>
    <property type="match status" value="1"/>
</dbReference>
<dbReference type="InterPro" id="IPR050640">
    <property type="entry name" value="Bact_2-comp_sensor_kinase"/>
</dbReference>
<keyword evidence="1" id="KW-1133">Transmembrane helix</keyword>
<feature type="transmembrane region" description="Helical" evidence="1">
    <location>
        <begin position="112"/>
        <end position="139"/>
    </location>
</feature>
<keyword evidence="3" id="KW-0808">Transferase</keyword>
<dbReference type="InterPro" id="IPR010559">
    <property type="entry name" value="Sig_transdc_His_kin_internal"/>
</dbReference>
<evidence type="ECO:0000256" key="1">
    <source>
        <dbReference type="SAM" id="Phobius"/>
    </source>
</evidence>
<dbReference type="Pfam" id="PF06580">
    <property type="entry name" value="His_kinase"/>
    <property type="match status" value="1"/>
</dbReference>
<reference evidence="3 4" key="1">
    <citation type="submission" date="2020-08" db="EMBL/GenBank/DDBJ databases">
        <title>Genomic Encyclopedia of Type Strains, Phase IV (KMG-V): Genome sequencing to study the core and pangenomes of soil and plant-associated prokaryotes.</title>
        <authorList>
            <person name="Whitman W."/>
        </authorList>
    </citation>
    <scope>NUCLEOTIDE SEQUENCE [LARGE SCALE GENOMIC DNA]</scope>
    <source>
        <strain evidence="3 4">MP601</strain>
    </source>
</reference>
<dbReference type="AlphaFoldDB" id="A0A841JH66"/>
<protein>
    <submittedName>
        <fullName evidence="3">Sensor histidine kinase YesM</fullName>
    </submittedName>
</protein>
<keyword evidence="1" id="KW-0472">Membrane</keyword>
<dbReference type="Proteomes" id="UP000548326">
    <property type="component" value="Unassembled WGS sequence"/>
</dbReference>
<keyword evidence="3" id="KW-0418">Kinase</keyword>